<feature type="compositionally biased region" description="Acidic residues" evidence="1">
    <location>
        <begin position="162"/>
        <end position="175"/>
    </location>
</feature>
<sequence>MRNTPPDHFFAPAHPSGRAPRHKAKKSSTVHTPCPGTKITIFTQRPEPKQQLESHLQQRRERMYGTQILTLGVSVSPLPNNASDTARWARVSGIRGPEFQIQSAMEPKLKRTRRAPAEMQDITPSLSPTSLPPDSSVPASNVQKSLVPKPTKDEDANWTADETIDLNEVSESEIPDEGKDWVEVEDDLGEDDYEVIKAEYPSESNGIDPRRGKRY</sequence>
<feature type="region of interest" description="Disordered" evidence="1">
    <location>
        <begin position="1"/>
        <end position="35"/>
    </location>
</feature>
<dbReference type="Proteomes" id="UP000800038">
    <property type="component" value="Unassembled WGS sequence"/>
</dbReference>
<dbReference type="AlphaFoldDB" id="A0A6A5SH84"/>
<reference evidence="2" key="1">
    <citation type="journal article" date="2020" name="Stud. Mycol.">
        <title>101 Dothideomycetes genomes: a test case for predicting lifestyles and emergence of pathogens.</title>
        <authorList>
            <person name="Haridas S."/>
            <person name="Albert R."/>
            <person name="Binder M."/>
            <person name="Bloem J."/>
            <person name="Labutti K."/>
            <person name="Salamov A."/>
            <person name="Andreopoulos B."/>
            <person name="Baker S."/>
            <person name="Barry K."/>
            <person name="Bills G."/>
            <person name="Bluhm B."/>
            <person name="Cannon C."/>
            <person name="Castanera R."/>
            <person name="Culley D."/>
            <person name="Daum C."/>
            <person name="Ezra D."/>
            <person name="Gonzalez J."/>
            <person name="Henrissat B."/>
            <person name="Kuo A."/>
            <person name="Liang C."/>
            <person name="Lipzen A."/>
            <person name="Lutzoni F."/>
            <person name="Magnuson J."/>
            <person name="Mondo S."/>
            <person name="Nolan M."/>
            <person name="Ohm R."/>
            <person name="Pangilinan J."/>
            <person name="Park H.-J."/>
            <person name="Ramirez L."/>
            <person name="Alfaro M."/>
            <person name="Sun H."/>
            <person name="Tritt A."/>
            <person name="Yoshinaga Y."/>
            <person name="Zwiers L.-H."/>
            <person name="Turgeon B."/>
            <person name="Goodwin S."/>
            <person name="Spatafora J."/>
            <person name="Crous P."/>
            <person name="Grigoriev I."/>
        </authorList>
    </citation>
    <scope>NUCLEOTIDE SEQUENCE</scope>
    <source>
        <strain evidence="2">CBS 161.51</strain>
    </source>
</reference>
<gene>
    <name evidence="2" type="ORF">EJ02DRAFT_468327</name>
</gene>
<evidence type="ECO:0000313" key="2">
    <source>
        <dbReference type="EMBL" id="KAF1939222.1"/>
    </source>
</evidence>
<feature type="compositionally biased region" description="Low complexity" evidence="1">
    <location>
        <begin position="123"/>
        <end position="138"/>
    </location>
</feature>
<feature type="compositionally biased region" description="Basic residues" evidence="1">
    <location>
        <begin position="19"/>
        <end position="28"/>
    </location>
</feature>
<name>A0A6A5SH84_9PLEO</name>
<dbReference type="EMBL" id="ML976086">
    <property type="protein sequence ID" value="KAF1939222.1"/>
    <property type="molecule type" value="Genomic_DNA"/>
</dbReference>
<keyword evidence="3" id="KW-1185">Reference proteome</keyword>
<accession>A0A6A5SH84</accession>
<evidence type="ECO:0000313" key="3">
    <source>
        <dbReference type="Proteomes" id="UP000800038"/>
    </source>
</evidence>
<protein>
    <submittedName>
        <fullName evidence="2">Uncharacterized protein</fullName>
    </submittedName>
</protein>
<proteinExistence type="predicted"/>
<organism evidence="2 3">
    <name type="scientific">Clathrospora elynae</name>
    <dbReference type="NCBI Taxonomy" id="706981"/>
    <lineage>
        <taxon>Eukaryota</taxon>
        <taxon>Fungi</taxon>
        <taxon>Dikarya</taxon>
        <taxon>Ascomycota</taxon>
        <taxon>Pezizomycotina</taxon>
        <taxon>Dothideomycetes</taxon>
        <taxon>Pleosporomycetidae</taxon>
        <taxon>Pleosporales</taxon>
        <taxon>Diademaceae</taxon>
        <taxon>Clathrospora</taxon>
    </lineage>
</organism>
<feature type="region of interest" description="Disordered" evidence="1">
    <location>
        <begin position="106"/>
        <end position="180"/>
    </location>
</feature>
<evidence type="ECO:0000256" key="1">
    <source>
        <dbReference type="SAM" id="MobiDB-lite"/>
    </source>
</evidence>